<reference evidence="1 2" key="1">
    <citation type="submission" date="2022-11" db="EMBL/GenBank/DDBJ databases">
        <title>Haliovirga abyssi gen. nov., sp. nov., a mesophilic fermentative bacterium isolated from the Iheya North hydrothermal field and the proposal of Haliovirgaceae fam. nov.</title>
        <authorList>
            <person name="Miyazaki U."/>
            <person name="Tame A."/>
            <person name="Miyazaki J."/>
            <person name="Takai K."/>
            <person name="Sawayama S."/>
            <person name="Kitajima M."/>
            <person name="Okamoto A."/>
            <person name="Nakagawa S."/>
        </authorList>
    </citation>
    <scope>NUCLEOTIDE SEQUENCE [LARGE SCALE GENOMIC DNA]</scope>
    <source>
        <strain evidence="1 2">IC12</strain>
        <plasmid evidence="1 2">pHIC</plasmid>
    </source>
</reference>
<organism evidence="1 2">
    <name type="scientific">Haliovirga abyssi</name>
    <dbReference type="NCBI Taxonomy" id="2996794"/>
    <lineage>
        <taxon>Bacteria</taxon>
        <taxon>Fusobacteriati</taxon>
        <taxon>Fusobacteriota</taxon>
        <taxon>Fusobacteriia</taxon>
        <taxon>Fusobacteriales</taxon>
        <taxon>Haliovirgaceae</taxon>
        <taxon>Haliovirga</taxon>
    </lineage>
</organism>
<keyword evidence="1" id="KW-0614">Plasmid</keyword>
<dbReference type="InterPro" id="IPR038475">
    <property type="entry name" value="RecG_C_sf"/>
</dbReference>
<proteinExistence type="predicted"/>
<evidence type="ECO:0000313" key="2">
    <source>
        <dbReference type="Proteomes" id="UP001321582"/>
    </source>
</evidence>
<protein>
    <recommendedName>
        <fullName evidence="3">ATP-dependent DNA helicase RecG C-terminal domain-containing protein</fullName>
    </recommendedName>
</protein>
<dbReference type="InterPro" id="IPR036388">
    <property type="entry name" value="WH-like_DNA-bd_sf"/>
</dbReference>
<dbReference type="Gene3D" id="1.10.10.10">
    <property type="entry name" value="Winged helix-like DNA-binding domain superfamily/Winged helix DNA-binding domain"/>
    <property type="match status" value="1"/>
</dbReference>
<name>A0AAU9DSD7_9FUSO</name>
<dbReference type="PANTHER" id="PTHR30595">
    <property type="entry name" value="GLPR-RELATED TRANSCRIPTIONAL REPRESSOR"/>
    <property type="match status" value="1"/>
</dbReference>
<dbReference type="AlphaFoldDB" id="A0AAU9DSD7"/>
<sequence>MFYQLEEVKKFIKNHLNVRGEIKGLQRTDTYEIPLDAIREVLVNAIVHRDYTNIGRDIKVGIYDDILNVVSPGGFPNSVSEKDILEGRSEIRNRVVARVFKELGYIEQWGSGIKRIKSSCIKHGLKEPSIRETGDFVDVEIFRIDEKVENDGLATENDGLILDYKKIVLNYIEKNKKINTKELKQLLNIKDTKAKSIFKELMNKNLIERKGKGRSTYYVIRKK</sequence>
<keyword evidence="2" id="KW-1185">Reference proteome</keyword>
<dbReference type="KEGG" id="haby:HLVA_21070"/>
<dbReference type="Pfam" id="PF13749">
    <property type="entry name" value="HATPase_c_4"/>
    <property type="match status" value="1"/>
</dbReference>
<geneLocation type="plasmid" evidence="1 2">
    <name>pHIC</name>
</geneLocation>
<dbReference type="Gene3D" id="3.30.565.60">
    <property type="match status" value="1"/>
</dbReference>
<dbReference type="InterPro" id="IPR036390">
    <property type="entry name" value="WH_DNA-bd_sf"/>
</dbReference>
<evidence type="ECO:0000313" key="1">
    <source>
        <dbReference type="EMBL" id="BDU51538.1"/>
    </source>
</evidence>
<dbReference type="SUPFAM" id="SSF46785">
    <property type="entry name" value="Winged helix' DNA-binding domain"/>
    <property type="match status" value="1"/>
</dbReference>
<evidence type="ECO:0008006" key="3">
    <source>
        <dbReference type="Google" id="ProtNLM"/>
    </source>
</evidence>
<accession>A0AAU9DSD7</accession>
<dbReference type="EMBL" id="AP027060">
    <property type="protein sequence ID" value="BDU51538.1"/>
    <property type="molecule type" value="Genomic_DNA"/>
</dbReference>
<dbReference type="Proteomes" id="UP001321582">
    <property type="component" value="Plasmid pHIC"/>
</dbReference>
<dbReference type="RefSeq" id="WP_307905621.1">
    <property type="nucleotide sequence ID" value="NZ_AP027060.1"/>
</dbReference>
<gene>
    <name evidence="1" type="ORF">HLVA_21070</name>
</gene>
<dbReference type="PANTHER" id="PTHR30595:SF6">
    <property type="entry name" value="SCHLAFEN ALBA-2 DOMAIN-CONTAINING PROTEIN"/>
    <property type="match status" value="1"/>
</dbReference>